<gene>
    <name evidence="1" type="ORF">SDC9_155324</name>
</gene>
<dbReference type="AlphaFoldDB" id="A0A645F147"/>
<accession>A0A645F147</accession>
<protein>
    <submittedName>
        <fullName evidence="1">Uncharacterized protein</fullName>
    </submittedName>
</protein>
<evidence type="ECO:0000313" key="1">
    <source>
        <dbReference type="EMBL" id="MPN08048.1"/>
    </source>
</evidence>
<reference evidence="1" key="1">
    <citation type="submission" date="2019-08" db="EMBL/GenBank/DDBJ databases">
        <authorList>
            <person name="Kucharzyk K."/>
            <person name="Murdoch R.W."/>
            <person name="Higgins S."/>
            <person name="Loffler F."/>
        </authorList>
    </citation>
    <scope>NUCLEOTIDE SEQUENCE</scope>
</reference>
<dbReference type="EMBL" id="VSSQ01054066">
    <property type="protein sequence ID" value="MPN08048.1"/>
    <property type="molecule type" value="Genomic_DNA"/>
</dbReference>
<sequence>MRRCLFHLEQNRFHLRGKHINTTDNKHIVRPAEAFPHPHQCPPAIAFIDKQPGKVSCAIAKKRHCFFGYGSENELAEFAVRKHFQCFGIDDFRDKMVFKNMVPVLTFTLHGYPRADNFAQTIYIVRLYV</sequence>
<organism evidence="1">
    <name type="scientific">bioreactor metagenome</name>
    <dbReference type="NCBI Taxonomy" id="1076179"/>
    <lineage>
        <taxon>unclassified sequences</taxon>
        <taxon>metagenomes</taxon>
        <taxon>ecological metagenomes</taxon>
    </lineage>
</organism>
<proteinExistence type="predicted"/>
<name>A0A645F147_9ZZZZ</name>
<comment type="caution">
    <text evidence="1">The sequence shown here is derived from an EMBL/GenBank/DDBJ whole genome shotgun (WGS) entry which is preliminary data.</text>
</comment>